<dbReference type="Proteomes" id="UP000663851">
    <property type="component" value="Unassembled WGS sequence"/>
</dbReference>
<feature type="compositionally biased region" description="Low complexity" evidence="1">
    <location>
        <begin position="9"/>
        <end position="27"/>
    </location>
</feature>
<proteinExistence type="predicted"/>
<evidence type="ECO:0000313" key="2">
    <source>
        <dbReference type="EMBL" id="CAF4584215.1"/>
    </source>
</evidence>
<protein>
    <submittedName>
        <fullName evidence="2">Uncharacterized protein</fullName>
    </submittedName>
</protein>
<dbReference type="EMBL" id="CAJOBO010008462">
    <property type="protein sequence ID" value="CAF4584215.1"/>
    <property type="molecule type" value="Genomic_DNA"/>
</dbReference>
<feature type="region of interest" description="Disordered" evidence="1">
    <location>
        <begin position="1"/>
        <end position="40"/>
    </location>
</feature>
<feature type="region of interest" description="Disordered" evidence="1">
    <location>
        <begin position="61"/>
        <end position="94"/>
    </location>
</feature>
<name>A0A821AQ04_9BILA</name>
<feature type="non-terminal residue" evidence="2">
    <location>
        <position position="1"/>
    </location>
</feature>
<comment type="caution">
    <text evidence="2">The sequence shown here is derived from an EMBL/GenBank/DDBJ whole genome shotgun (WGS) entry which is preliminary data.</text>
</comment>
<sequence>MLEQLFLHSGSVVTNPVSTTTHTNNNNDDASTRDDGQDIGVIGKAVPMPLRTNGDMDIMRMQHNNAVNNKLNRQSDNTDTLSDEFDSDSKENEN</sequence>
<reference evidence="2" key="1">
    <citation type="submission" date="2021-02" db="EMBL/GenBank/DDBJ databases">
        <authorList>
            <person name="Nowell W R."/>
        </authorList>
    </citation>
    <scope>NUCLEOTIDE SEQUENCE</scope>
</reference>
<accession>A0A821AQ04</accession>
<gene>
    <name evidence="2" type="ORF">HFQ381_LOCUS32680</name>
</gene>
<organism evidence="2 3">
    <name type="scientific">Rotaria socialis</name>
    <dbReference type="NCBI Taxonomy" id="392032"/>
    <lineage>
        <taxon>Eukaryota</taxon>
        <taxon>Metazoa</taxon>
        <taxon>Spiralia</taxon>
        <taxon>Gnathifera</taxon>
        <taxon>Rotifera</taxon>
        <taxon>Eurotatoria</taxon>
        <taxon>Bdelloidea</taxon>
        <taxon>Philodinida</taxon>
        <taxon>Philodinidae</taxon>
        <taxon>Rotaria</taxon>
    </lineage>
</organism>
<evidence type="ECO:0000313" key="3">
    <source>
        <dbReference type="Proteomes" id="UP000663851"/>
    </source>
</evidence>
<feature type="compositionally biased region" description="Polar residues" evidence="1">
    <location>
        <begin position="62"/>
        <end position="80"/>
    </location>
</feature>
<dbReference type="AlphaFoldDB" id="A0A821AQ04"/>
<evidence type="ECO:0000256" key="1">
    <source>
        <dbReference type="SAM" id="MobiDB-lite"/>
    </source>
</evidence>